<sequence>MEGASNRRNGGAVKERWLRDKEDKRILKSGCYVRLRLDFSFRLRQHHSSFSSAVIALQDPSVFCCYAQINRSSFSTSCITLAIFT</sequence>
<comment type="caution">
    <text evidence="1">The sequence shown here is derived from an EMBL/GenBank/DDBJ whole genome shotgun (WGS) entry which is preliminary data.</text>
</comment>
<proteinExistence type="predicted"/>
<evidence type="ECO:0000313" key="2">
    <source>
        <dbReference type="Proteomes" id="UP001359559"/>
    </source>
</evidence>
<dbReference type="EMBL" id="JAYKXN010000003">
    <property type="protein sequence ID" value="KAK7301709.1"/>
    <property type="molecule type" value="Genomic_DNA"/>
</dbReference>
<gene>
    <name evidence="1" type="ORF">RJT34_12581</name>
</gene>
<protein>
    <submittedName>
        <fullName evidence="1">Uncharacterized protein</fullName>
    </submittedName>
</protein>
<name>A0AAN9JP35_CLITE</name>
<accession>A0AAN9JP35</accession>
<reference evidence="1 2" key="1">
    <citation type="submission" date="2024-01" db="EMBL/GenBank/DDBJ databases">
        <title>The genomes of 5 underutilized Papilionoideae crops provide insights into root nodulation and disease resistance.</title>
        <authorList>
            <person name="Yuan L."/>
        </authorList>
    </citation>
    <scope>NUCLEOTIDE SEQUENCE [LARGE SCALE GENOMIC DNA]</scope>
    <source>
        <strain evidence="1">LY-2023</strain>
        <tissue evidence="1">Leaf</tissue>
    </source>
</reference>
<dbReference type="Proteomes" id="UP001359559">
    <property type="component" value="Unassembled WGS sequence"/>
</dbReference>
<dbReference type="AlphaFoldDB" id="A0AAN9JP35"/>
<keyword evidence="2" id="KW-1185">Reference proteome</keyword>
<evidence type="ECO:0000313" key="1">
    <source>
        <dbReference type="EMBL" id="KAK7301709.1"/>
    </source>
</evidence>
<organism evidence="1 2">
    <name type="scientific">Clitoria ternatea</name>
    <name type="common">Butterfly pea</name>
    <dbReference type="NCBI Taxonomy" id="43366"/>
    <lineage>
        <taxon>Eukaryota</taxon>
        <taxon>Viridiplantae</taxon>
        <taxon>Streptophyta</taxon>
        <taxon>Embryophyta</taxon>
        <taxon>Tracheophyta</taxon>
        <taxon>Spermatophyta</taxon>
        <taxon>Magnoliopsida</taxon>
        <taxon>eudicotyledons</taxon>
        <taxon>Gunneridae</taxon>
        <taxon>Pentapetalae</taxon>
        <taxon>rosids</taxon>
        <taxon>fabids</taxon>
        <taxon>Fabales</taxon>
        <taxon>Fabaceae</taxon>
        <taxon>Papilionoideae</taxon>
        <taxon>50 kb inversion clade</taxon>
        <taxon>NPAAA clade</taxon>
        <taxon>indigoferoid/millettioid clade</taxon>
        <taxon>Phaseoleae</taxon>
        <taxon>Clitoria</taxon>
    </lineage>
</organism>